<dbReference type="Gene3D" id="3.40.50.620">
    <property type="entry name" value="HUPs"/>
    <property type="match status" value="1"/>
</dbReference>
<evidence type="ECO:0000313" key="3">
    <source>
        <dbReference type="Proteomes" id="UP000437709"/>
    </source>
</evidence>
<dbReference type="InterPro" id="IPR001962">
    <property type="entry name" value="Asn_synthase"/>
</dbReference>
<dbReference type="EMBL" id="WHPC01000063">
    <property type="protein sequence ID" value="MPV38115.1"/>
    <property type="molecule type" value="Genomic_DNA"/>
</dbReference>
<keyword evidence="3" id="KW-1185">Reference proteome</keyword>
<dbReference type="Proteomes" id="UP000437709">
    <property type="component" value="Unassembled WGS sequence"/>
</dbReference>
<organism evidence="2 3">
    <name type="scientific">Georgenia subflava</name>
    <dbReference type="NCBI Taxonomy" id="1622177"/>
    <lineage>
        <taxon>Bacteria</taxon>
        <taxon>Bacillati</taxon>
        <taxon>Actinomycetota</taxon>
        <taxon>Actinomycetes</taxon>
        <taxon>Micrococcales</taxon>
        <taxon>Bogoriellaceae</taxon>
        <taxon>Georgenia</taxon>
    </lineage>
</organism>
<gene>
    <name evidence="2" type="ORF">GB881_13860</name>
</gene>
<evidence type="ECO:0000313" key="2">
    <source>
        <dbReference type="EMBL" id="MPV38115.1"/>
    </source>
</evidence>
<protein>
    <recommendedName>
        <fullName evidence="1">Asparagine synthetase domain-containing protein</fullName>
    </recommendedName>
</protein>
<accession>A0A6N7ENJ9</accession>
<feature type="domain" description="Asparagine synthetase" evidence="1">
    <location>
        <begin position="39"/>
        <end position="361"/>
    </location>
</feature>
<proteinExistence type="predicted"/>
<dbReference type="RefSeq" id="WP_152196783.1">
    <property type="nucleotide sequence ID" value="NZ_VUKD01000008.1"/>
</dbReference>
<dbReference type="Pfam" id="PF00733">
    <property type="entry name" value="Asn_synthase"/>
    <property type="match status" value="1"/>
</dbReference>
<comment type="caution">
    <text evidence="2">The sequence shown here is derived from an EMBL/GenBank/DDBJ whole genome shotgun (WGS) entry which is preliminary data.</text>
</comment>
<dbReference type="GO" id="GO:0006529">
    <property type="term" value="P:asparagine biosynthetic process"/>
    <property type="evidence" value="ECO:0007669"/>
    <property type="project" value="InterPro"/>
</dbReference>
<dbReference type="AlphaFoldDB" id="A0A6N7ENJ9"/>
<dbReference type="OrthoDB" id="3361376at2"/>
<sequence length="397" mass="43277">MRSHPAPMFARLTELEANVANPLGADDTAALPDPGMSTRAALEQTVLPAVTDDRCYVLFSGGRDSSLVLAVATAVARRVGAPDPIPVTAVYPGDPDADESSWQDLVLEHLGIDERIVIPVTAERTNLGPVARRSLRARGLVWPQSVQTQPVFFEQLDHGSLLSGEGGDGFLEAKRITPLTLLRRDWRRPSPQQVGAALGALQPSRWAGARERRELLASERLSWFRRPARELIARDSADARGPLRWDEATAFLLSRRTTTLGLGNTKVGAAEFGLTMSHPLAEPVVVAALAHEGGRWGFPGRTNLFRRLGADLLPDAILARRTKARFNAAAWGADEQEFARGWTGGAFSPELIDEDALRREWLSDSPHPITYLLQHVAWLHAQGIPLSPEHAPVSTAE</sequence>
<name>A0A6N7ENJ9_9MICO</name>
<evidence type="ECO:0000259" key="1">
    <source>
        <dbReference type="Pfam" id="PF00733"/>
    </source>
</evidence>
<reference evidence="2 3" key="1">
    <citation type="submission" date="2019-10" db="EMBL/GenBank/DDBJ databases">
        <title>Georgenia wutianyii sp. nov. and Georgenia yuyongxinii sp. nov. isolated from plateau pika (Ochotona curzoniae) in the Qinghai-Tibet plateau of China.</title>
        <authorList>
            <person name="Tian Z."/>
        </authorList>
    </citation>
    <scope>NUCLEOTIDE SEQUENCE [LARGE SCALE GENOMIC DNA]</scope>
    <source>
        <strain evidence="2 3">JCM 19765</strain>
    </source>
</reference>
<dbReference type="InterPro" id="IPR014729">
    <property type="entry name" value="Rossmann-like_a/b/a_fold"/>
</dbReference>
<dbReference type="SUPFAM" id="SSF52402">
    <property type="entry name" value="Adenine nucleotide alpha hydrolases-like"/>
    <property type="match status" value="1"/>
</dbReference>
<dbReference type="GO" id="GO:0004066">
    <property type="term" value="F:asparagine synthase (glutamine-hydrolyzing) activity"/>
    <property type="evidence" value="ECO:0007669"/>
    <property type="project" value="InterPro"/>
</dbReference>